<keyword evidence="2" id="KW-1185">Reference proteome</keyword>
<reference evidence="1" key="1">
    <citation type="submission" date="2021-06" db="EMBL/GenBank/DDBJ databases">
        <authorList>
            <person name="Kallberg Y."/>
            <person name="Tangrot J."/>
            <person name="Rosling A."/>
        </authorList>
    </citation>
    <scope>NUCLEOTIDE SEQUENCE</scope>
    <source>
        <strain evidence="1">MA461A</strain>
    </source>
</reference>
<evidence type="ECO:0000313" key="2">
    <source>
        <dbReference type="Proteomes" id="UP000789920"/>
    </source>
</evidence>
<evidence type="ECO:0000313" key="1">
    <source>
        <dbReference type="EMBL" id="CAG8811673.1"/>
    </source>
</evidence>
<dbReference type="EMBL" id="CAJVQC010072685">
    <property type="protein sequence ID" value="CAG8811673.1"/>
    <property type="molecule type" value="Genomic_DNA"/>
</dbReference>
<name>A0ACA9RXA0_9GLOM</name>
<feature type="non-terminal residue" evidence="1">
    <location>
        <position position="47"/>
    </location>
</feature>
<organism evidence="1 2">
    <name type="scientific">Racocetra persica</name>
    <dbReference type="NCBI Taxonomy" id="160502"/>
    <lineage>
        <taxon>Eukaryota</taxon>
        <taxon>Fungi</taxon>
        <taxon>Fungi incertae sedis</taxon>
        <taxon>Mucoromycota</taxon>
        <taxon>Glomeromycotina</taxon>
        <taxon>Glomeromycetes</taxon>
        <taxon>Diversisporales</taxon>
        <taxon>Gigasporaceae</taxon>
        <taxon>Racocetra</taxon>
    </lineage>
</organism>
<dbReference type="Proteomes" id="UP000789920">
    <property type="component" value="Unassembled WGS sequence"/>
</dbReference>
<feature type="non-terminal residue" evidence="1">
    <location>
        <position position="1"/>
    </location>
</feature>
<proteinExistence type="predicted"/>
<protein>
    <submittedName>
        <fullName evidence="1">36051_t:CDS:1</fullName>
    </submittedName>
</protein>
<gene>
    <name evidence="1" type="ORF">RPERSI_LOCUS23366</name>
</gene>
<sequence length="47" mass="5482">DINFDPQVRPQQPRRYPPSRVISSTKQSTAITKIIKSYRKDTPSSHR</sequence>
<accession>A0ACA9RXA0</accession>
<comment type="caution">
    <text evidence="1">The sequence shown here is derived from an EMBL/GenBank/DDBJ whole genome shotgun (WGS) entry which is preliminary data.</text>
</comment>